<keyword evidence="9" id="KW-0472">Membrane</keyword>
<evidence type="ECO:0000256" key="3">
    <source>
        <dbReference type="ARBA" id="ARBA00022475"/>
    </source>
</evidence>
<keyword evidence="4" id="KW-0410">Iron transport</keyword>
<dbReference type="InterPro" id="IPR003593">
    <property type="entry name" value="AAA+_ATPase"/>
</dbReference>
<dbReference type="InterPro" id="IPR027417">
    <property type="entry name" value="P-loop_NTPase"/>
</dbReference>
<dbReference type="KEGG" id="cpy:Cphy_2394"/>
<keyword evidence="6" id="KW-0067">ATP-binding</keyword>
<dbReference type="SUPFAM" id="SSF52540">
    <property type="entry name" value="P-loop containing nucleoside triphosphate hydrolases"/>
    <property type="match status" value="1"/>
</dbReference>
<evidence type="ECO:0000256" key="7">
    <source>
        <dbReference type="ARBA" id="ARBA00023004"/>
    </source>
</evidence>
<reference evidence="12" key="1">
    <citation type="submission" date="2007-11" db="EMBL/GenBank/DDBJ databases">
        <title>Complete genome sequence of Clostridium phytofermentans ISDg.</title>
        <authorList>
            <person name="Leschine S.B."/>
            <person name="Warnick T.A."/>
            <person name="Blanchard J.L."/>
            <person name="Schnell D.J."/>
            <person name="Petit E.L."/>
            <person name="LaTouf W.G."/>
            <person name="Copeland A."/>
            <person name="Lucas S."/>
            <person name="Lapidus A."/>
            <person name="Barry K."/>
            <person name="Glavina del Rio T."/>
            <person name="Dalin E."/>
            <person name="Tice H."/>
            <person name="Pitluck S."/>
            <person name="Kiss H."/>
            <person name="Brettin T."/>
            <person name="Bruce D."/>
            <person name="Detter J.C."/>
            <person name="Han C."/>
            <person name="Kuske C."/>
            <person name="Schmutz J."/>
            <person name="Larimer F."/>
            <person name="Land M."/>
            <person name="Hauser L."/>
            <person name="Kyrpides N."/>
            <person name="Kim E.A."/>
            <person name="Richardson P."/>
        </authorList>
    </citation>
    <scope>NUCLEOTIDE SEQUENCE [LARGE SCALE GENOMIC DNA]</scope>
    <source>
        <strain evidence="12">ATCC 700394 / DSM 18823 / ISDg</strain>
    </source>
</reference>
<sequence length="252" mass="28464">MLKYENVSAGFEKTPVINDISVSFPYGTITAILGPNGCGKSTLVQCLANKKLLLEGSITLDDVPLYSLTPAKRAKRIAFLPQIRELPSMNAETLVEQGRFPYSTIMKKRTDQDDRIIRRVMELTNTLDFVGKNVKTLSGGECQRVYLAMVLAQNSDYLILDEPTTSLDIKHRLEFLELLKSLRNLGKTILVILHDISEAIQIADILILMKEGKIINVSNKQEFSSNAQIEEVFQIQFKMKEEDNIQYTSFTL</sequence>
<dbReference type="GO" id="GO:0006826">
    <property type="term" value="P:iron ion transport"/>
    <property type="evidence" value="ECO:0007669"/>
    <property type="project" value="UniProtKB-KW"/>
</dbReference>
<dbReference type="GO" id="GO:0005886">
    <property type="term" value="C:plasma membrane"/>
    <property type="evidence" value="ECO:0007669"/>
    <property type="project" value="UniProtKB-SubCell"/>
</dbReference>
<keyword evidence="12" id="KW-1185">Reference proteome</keyword>
<keyword evidence="2" id="KW-0813">Transport</keyword>
<dbReference type="RefSeq" id="WP_012200409.1">
    <property type="nucleotide sequence ID" value="NC_010001.1"/>
</dbReference>
<evidence type="ECO:0000259" key="10">
    <source>
        <dbReference type="PROSITE" id="PS50893"/>
    </source>
</evidence>
<keyword evidence="3" id="KW-1003">Cell membrane</keyword>
<protein>
    <submittedName>
        <fullName evidence="11">ABC transporter related</fullName>
    </submittedName>
</protein>
<accession>A9KLL1</accession>
<proteinExistence type="predicted"/>
<keyword evidence="7" id="KW-0408">Iron</keyword>
<comment type="subcellular location">
    <subcellularLocation>
        <location evidence="1">Cell membrane</location>
        <topology evidence="1">Peripheral membrane protein</topology>
    </subcellularLocation>
</comment>
<dbReference type="InterPro" id="IPR003439">
    <property type="entry name" value="ABC_transporter-like_ATP-bd"/>
</dbReference>
<dbReference type="EMBL" id="CP000885">
    <property type="protein sequence ID" value="ABX42755.1"/>
    <property type="molecule type" value="Genomic_DNA"/>
</dbReference>
<evidence type="ECO:0000313" key="12">
    <source>
        <dbReference type="Proteomes" id="UP000000370"/>
    </source>
</evidence>
<dbReference type="GO" id="GO:0016887">
    <property type="term" value="F:ATP hydrolysis activity"/>
    <property type="evidence" value="ECO:0007669"/>
    <property type="project" value="InterPro"/>
</dbReference>
<keyword evidence="5" id="KW-0547">Nucleotide-binding</keyword>
<evidence type="ECO:0000256" key="5">
    <source>
        <dbReference type="ARBA" id="ARBA00022741"/>
    </source>
</evidence>
<dbReference type="eggNOG" id="COG1120">
    <property type="taxonomic scope" value="Bacteria"/>
</dbReference>
<dbReference type="GO" id="GO:0005524">
    <property type="term" value="F:ATP binding"/>
    <property type="evidence" value="ECO:0007669"/>
    <property type="project" value="UniProtKB-KW"/>
</dbReference>
<dbReference type="OrthoDB" id="9799337at2"/>
<evidence type="ECO:0000256" key="1">
    <source>
        <dbReference type="ARBA" id="ARBA00004202"/>
    </source>
</evidence>
<dbReference type="InterPro" id="IPR051535">
    <property type="entry name" value="Siderophore_ABC-ATPase"/>
</dbReference>
<evidence type="ECO:0000313" key="11">
    <source>
        <dbReference type="EMBL" id="ABX42755.1"/>
    </source>
</evidence>
<evidence type="ECO:0000256" key="4">
    <source>
        <dbReference type="ARBA" id="ARBA00022496"/>
    </source>
</evidence>
<dbReference type="Pfam" id="PF00005">
    <property type="entry name" value="ABC_tran"/>
    <property type="match status" value="1"/>
</dbReference>
<dbReference type="AlphaFoldDB" id="A9KLL1"/>
<dbReference type="Gene3D" id="3.40.50.300">
    <property type="entry name" value="P-loop containing nucleotide triphosphate hydrolases"/>
    <property type="match status" value="1"/>
</dbReference>
<keyword evidence="8" id="KW-0406">Ion transport</keyword>
<dbReference type="PROSITE" id="PS50893">
    <property type="entry name" value="ABC_TRANSPORTER_2"/>
    <property type="match status" value="1"/>
</dbReference>
<gene>
    <name evidence="11" type="ordered locus">Cphy_2394</name>
</gene>
<evidence type="ECO:0000256" key="8">
    <source>
        <dbReference type="ARBA" id="ARBA00023065"/>
    </source>
</evidence>
<dbReference type="SMART" id="SM00382">
    <property type="entry name" value="AAA"/>
    <property type="match status" value="1"/>
</dbReference>
<evidence type="ECO:0000256" key="2">
    <source>
        <dbReference type="ARBA" id="ARBA00022448"/>
    </source>
</evidence>
<organism evidence="11 12">
    <name type="scientific">Lachnoclostridium phytofermentans (strain ATCC 700394 / DSM 18823 / ISDg)</name>
    <name type="common">Clostridium phytofermentans</name>
    <dbReference type="NCBI Taxonomy" id="357809"/>
    <lineage>
        <taxon>Bacteria</taxon>
        <taxon>Bacillati</taxon>
        <taxon>Bacillota</taxon>
        <taxon>Clostridia</taxon>
        <taxon>Lachnospirales</taxon>
        <taxon>Lachnospiraceae</taxon>
    </lineage>
</organism>
<dbReference type="HOGENOM" id="CLU_000604_1_11_9"/>
<dbReference type="Proteomes" id="UP000000370">
    <property type="component" value="Chromosome"/>
</dbReference>
<evidence type="ECO:0000256" key="6">
    <source>
        <dbReference type="ARBA" id="ARBA00022840"/>
    </source>
</evidence>
<feature type="domain" description="ABC transporter" evidence="10">
    <location>
        <begin position="2"/>
        <end position="236"/>
    </location>
</feature>
<dbReference type="CDD" id="cd03214">
    <property type="entry name" value="ABC_Iron-Siderophores_B12_Hemin"/>
    <property type="match status" value="1"/>
</dbReference>
<dbReference type="FunFam" id="3.40.50.300:FF:000134">
    <property type="entry name" value="Iron-enterobactin ABC transporter ATP-binding protein"/>
    <property type="match status" value="1"/>
</dbReference>
<name>A9KLL1_LACP7</name>
<dbReference type="PANTHER" id="PTHR42771:SF2">
    <property type="entry name" value="IRON(3+)-HYDROXAMATE IMPORT ATP-BINDING PROTEIN FHUC"/>
    <property type="match status" value="1"/>
</dbReference>
<evidence type="ECO:0000256" key="9">
    <source>
        <dbReference type="ARBA" id="ARBA00023136"/>
    </source>
</evidence>
<dbReference type="STRING" id="357809.Cphy_2394"/>
<dbReference type="PANTHER" id="PTHR42771">
    <property type="entry name" value="IRON(3+)-HYDROXAMATE IMPORT ATP-BINDING PROTEIN FHUC"/>
    <property type="match status" value="1"/>
</dbReference>